<dbReference type="InterPro" id="IPR032421">
    <property type="entry name" value="PMT_4TMC"/>
</dbReference>
<evidence type="ECO:0000313" key="4">
    <source>
        <dbReference type="EMBL" id="CAB4614586.1"/>
    </source>
</evidence>
<dbReference type="PANTHER" id="PTHR10050">
    <property type="entry name" value="DOLICHYL-PHOSPHATE-MANNOSE--PROTEIN MANNOSYLTRANSFERASE"/>
    <property type="match status" value="1"/>
</dbReference>
<feature type="transmembrane region" description="Helical" evidence="1">
    <location>
        <begin position="12"/>
        <end position="29"/>
    </location>
</feature>
<evidence type="ECO:0000259" key="2">
    <source>
        <dbReference type="Pfam" id="PF13231"/>
    </source>
</evidence>
<protein>
    <submittedName>
        <fullName evidence="4">Unannotated protein</fullName>
    </submittedName>
</protein>
<keyword evidence="1" id="KW-0812">Transmembrane</keyword>
<feature type="transmembrane region" description="Helical" evidence="1">
    <location>
        <begin position="106"/>
        <end position="127"/>
    </location>
</feature>
<dbReference type="AlphaFoldDB" id="A0A6J6HNR0"/>
<proteinExistence type="predicted"/>
<sequence>MRIVQWFRSVGDRFGVLPIVILAAITRLWNLGYPSKLVFDETYYVKDAYTLWIAGHELAWPEGANDSFNSGNPDVYKTDPEFVVHAPLGKWIIGLGMRILGPSNPWGWRIMPALFGILSVWLLFLIAKRLLGSTRWALLPAFLLAIDGQAIVVSRTAILDGIVTGFLLLGFYLLLRATSAFKPMPWLLLMGLALGAGAAVKWTGFIFLAVFVAYYLVASRWQWKALLAVPVALGAYLLSWVGWFTTQGWGFRADNVIGSFIEYHQQMYHFHSTLAMAHPYQSNPLTWLTMLRPTSFFYESQGTSVSAINPIGNPIIWFAGLAALGFLFGWFAQYRDRLSLLVFIGFIAGYLPWLIYLNRTTFQFYSVTFEPWIMLAIALIAYRYRAIRLVAFGSLAATAVFLFFIPLYLGTEIPFWFWQWHMWLPTWV</sequence>
<feature type="transmembrane region" description="Helical" evidence="1">
    <location>
        <begin position="338"/>
        <end position="356"/>
    </location>
</feature>
<dbReference type="Pfam" id="PF16192">
    <property type="entry name" value="PMT_4TMC"/>
    <property type="match status" value="1"/>
</dbReference>
<dbReference type="Pfam" id="PF13231">
    <property type="entry name" value="PMT_2"/>
    <property type="match status" value="1"/>
</dbReference>
<feature type="transmembrane region" description="Helical" evidence="1">
    <location>
        <begin position="362"/>
        <end position="382"/>
    </location>
</feature>
<dbReference type="InterPro" id="IPR027005">
    <property type="entry name" value="PMT-like"/>
</dbReference>
<feature type="transmembrane region" description="Helical" evidence="1">
    <location>
        <begin position="389"/>
        <end position="409"/>
    </location>
</feature>
<dbReference type="InterPro" id="IPR038731">
    <property type="entry name" value="RgtA/B/C-like"/>
</dbReference>
<feature type="transmembrane region" description="Helical" evidence="1">
    <location>
        <begin position="157"/>
        <end position="175"/>
    </location>
</feature>
<keyword evidence="1" id="KW-1133">Transmembrane helix</keyword>
<feature type="transmembrane region" description="Helical" evidence="1">
    <location>
        <begin position="314"/>
        <end position="331"/>
    </location>
</feature>
<dbReference type="EMBL" id="CAEZUR010000098">
    <property type="protein sequence ID" value="CAB4614586.1"/>
    <property type="molecule type" value="Genomic_DNA"/>
</dbReference>
<accession>A0A6J6HNR0</accession>
<feature type="transmembrane region" description="Helical" evidence="1">
    <location>
        <begin position="225"/>
        <end position="245"/>
    </location>
</feature>
<organism evidence="4">
    <name type="scientific">freshwater metagenome</name>
    <dbReference type="NCBI Taxonomy" id="449393"/>
    <lineage>
        <taxon>unclassified sequences</taxon>
        <taxon>metagenomes</taxon>
        <taxon>ecological metagenomes</taxon>
    </lineage>
</organism>
<feature type="domain" description="Protein O-mannosyl-transferase C-terminal four TM" evidence="3">
    <location>
        <begin position="258"/>
        <end position="427"/>
    </location>
</feature>
<evidence type="ECO:0000259" key="3">
    <source>
        <dbReference type="Pfam" id="PF16192"/>
    </source>
</evidence>
<keyword evidence="1" id="KW-0472">Membrane</keyword>
<feature type="domain" description="Glycosyltransferase RgtA/B/C/D-like" evidence="2">
    <location>
        <begin position="85"/>
        <end position="236"/>
    </location>
</feature>
<evidence type="ECO:0000256" key="1">
    <source>
        <dbReference type="SAM" id="Phobius"/>
    </source>
</evidence>
<dbReference type="PANTHER" id="PTHR10050:SF46">
    <property type="entry name" value="PROTEIN O-MANNOSYL-TRANSFERASE 2"/>
    <property type="match status" value="1"/>
</dbReference>
<gene>
    <name evidence="4" type="ORF">UFOPK1843_01040</name>
</gene>
<name>A0A6J6HNR0_9ZZZZ</name>
<reference evidence="4" key="1">
    <citation type="submission" date="2020-05" db="EMBL/GenBank/DDBJ databases">
        <authorList>
            <person name="Chiriac C."/>
            <person name="Salcher M."/>
            <person name="Ghai R."/>
            <person name="Kavagutti S V."/>
        </authorList>
    </citation>
    <scope>NUCLEOTIDE SEQUENCE</scope>
</reference>
<feature type="transmembrane region" description="Helical" evidence="1">
    <location>
        <begin position="187"/>
        <end position="218"/>
    </location>
</feature>